<evidence type="ECO:0000313" key="9">
    <source>
        <dbReference type="EMBL" id="VFS69539.1"/>
    </source>
</evidence>
<dbReference type="PANTHER" id="PTHR11804">
    <property type="entry name" value="PROTEASE M3 THIMET OLIGOPEPTIDASE-RELATED"/>
    <property type="match status" value="1"/>
</dbReference>
<dbReference type="GO" id="GO:0006518">
    <property type="term" value="P:peptide metabolic process"/>
    <property type="evidence" value="ECO:0007669"/>
    <property type="project" value="TreeGrafter"/>
</dbReference>
<gene>
    <name evidence="9" type="primary">prlC_3</name>
    <name evidence="9" type="ORF">NCTC12998_03561</name>
</gene>
<accession>A0A485BLH3</accession>
<evidence type="ECO:0000259" key="8">
    <source>
        <dbReference type="Pfam" id="PF01432"/>
    </source>
</evidence>
<dbReference type="InterPro" id="IPR024077">
    <property type="entry name" value="Neurolysin/TOP_dom2"/>
</dbReference>
<dbReference type="InterPro" id="IPR001567">
    <property type="entry name" value="Pept_M3A_M3B_dom"/>
</dbReference>
<keyword evidence="5 7" id="KW-0862">Zinc</keyword>
<proteinExistence type="inferred from homology"/>
<evidence type="ECO:0000313" key="10">
    <source>
        <dbReference type="Proteomes" id="UP000345637"/>
    </source>
</evidence>
<dbReference type="GO" id="GO:0006508">
    <property type="term" value="P:proteolysis"/>
    <property type="evidence" value="ECO:0007669"/>
    <property type="project" value="UniProtKB-KW"/>
</dbReference>
<evidence type="ECO:0000256" key="5">
    <source>
        <dbReference type="ARBA" id="ARBA00022833"/>
    </source>
</evidence>
<dbReference type="Pfam" id="PF01432">
    <property type="entry name" value="Peptidase_M3"/>
    <property type="match status" value="1"/>
</dbReference>
<dbReference type="PANTHER" id="PTHR11804:SF84">
    <property type="entry name" value="SACCHAROLYSIN"/>
    <property type="match status" value="1"/>
</dbReference>
<evidence type="ECO:0000256" key="6">
    <source>
        <dbReference type="ARBA" id="ARBA00023049"/>
    </source>
</evidence>
<name>A0A485BLH3_RAOPL</name>
<keyword evidence="3 7" id="KW-0479">Metal-binding</keyword>
<organism evidence="9 10">
    <name type="scientific">Raoultella planticola</name>
    <name type="common">Klebsiella planticola</name>
    <dbReference type="NCBI Taxonomy" id="575"/>
    <lineage>
        <taxon>Bacteria</taxon>
        <taxon>Pseudomonadati</taxon>
        <taxon>Pseudomonadota</taxon>
        <taxon>Gammaproteobacteria</taxon>
        <taxon>Enterobacterales</taxon>
        <taxon>Enterobacteriaceae</taxon>
        <taxon>Klebsiella/Raoultella group</taxon>
        <taxon>Raoultella</taxon>
    </lineage>
</organism>
<evidence type="ECO:0000256" key="7">
    <source>
        <dbReference type="RuleBase" id="RU003435"/>
    </source>
</evidence>
<evidence type="ECO:0000256" key="2">
    <source>
        <dbReference type="ARBA" id="ARBA00022670"/>
    </source>
</evidence>
<dbReference type="AlphaFoldDB" id="A0A485BLH3"/>
<evidence type="ECO:0000256" key="3">
    <source>
        <dbReference type="ARBA" id="ARBA00022723"/>
    </source>
</evidence>
<evidence type="ECO:0000256" key="4">
    <source>
        <dbReference type="ARBA" id="ARBA00022801"/>
    </source>
</evidence>
<evidence type="ECO:0000256" key="1">
    <source>
        <dbReference type="ARBA" id="ARBA00006040"/>
    </source>
</evidence>
<keyword evidence="2 7" id="KW-0645">Protease</keyword>
<comment type="cofactor">
    <cofactor evidence="7">
        <name>Zn(2+)</name>
        <dbReference type="ChEBI" id="CHEBI:29105"/>
    </cofactor>
    <text evidence="7">Binds 1 zinc ion.</text>
</comment>
<dbReference type="InterPro" id="IPR045090">
    <property type="entry name" value="Pept_M3A_M3B"/>
</dbReference>
<dbReference type="SUPFAM" id="SSF55486">
    <property type="entry name" value="Metalloproteases ('zincins'), catalytic domain"/>
    <property type="match status" value="1"/>
</dbReference>
<keyword evidence="4 7" id="KW-0378">Hydrolase</keyword>
<dbReference type="EMBL" id="CAADJE010000024">
    <property type="protein sequence ID" value="VFS69539.1"/>
    <property type="molecule type" value="Genomic_DNA"/>
</dbReference>
<protein>
    <submittedName>
        <fullName evidence="9">Oligopeptidase A</fullName>
        <ecNumber evidence="9">3.4.24.70</ecNumber>
    </submittedName>
</protein>
<dbReference type="GO" id="GO:0046872">
    <property type="term" value="F:metal ion binding"/>
    <property type="evidence" value="ECO:0007669"/>
    <property type="project" value="UniProtKB-UniRule"/>
</dbReference>
<sequence length="81" mass="9368">MAENPQQVLDFLTDLAKRARPQGEKELAQLRAFAKAEFGVDELQPWDIAYYSEKQKQHLYSISDEQLRPYFPENKAVNGPV</sequence>
<dbReference type="EC" id="3.4.24.70" evidence="9"/>
<feature type="domain" description="Peptidase M3A/M3B catalytic" evidence="8">
    <location>
        <begin position="1"/>
        <end position="79"/>
    </location>
</feature>
<reference evidence="9 10" key="1">
    <citation type="submission" date="2019-03" db="EMBL/GenBank/DDBJ databases">
        <authorList>
            <consortium name="Pathogen Informatics"/>
        </authorList>
    </citation>
    <scope>NUCLEOTIDE SEQUENCE [LARGE SCALE GENOMIC DNA]</scope>
    <source>
        <strain evidence="9 10">NCTC12998</strain>
    </source>
</reference>
<comment type="similarity">
    <text evidence="1 7">Belongs to the peptidase M3 family.</text>
</comment>
<dbReference type="Proteomes" id="UP000345637">
    <property type="component" value="Unassembled WGS sequence"/>
</dbReference>
<dbReference type="GO" id="GO:0004222">
    <property type="term" value="F:metalloendopeptidase activity"/>
    <property type="evidence" value="ECO:0007669"/>
    <property type="project" value="UniProtKB-EC"/>
</dbReference>
<dbReference type="Gene3D" id="1.10.1370.10">
    <property type="entry name" value="Neurolysin, domain 3"/>
    <property type="match status" value="1"/>
</dbReference>
<keyword evidence="6 7" id="KW-0482">Metalloprotease</keyword>